<dbReference type="Gene3D" id="3.30.565.10">
    <property type="entry name" value="Histidine kinase-like ATPase, C-terminal domain"/>
    <property type="match status" value="1"/>
</dbReference>
<proteinExistence type="inferred from homology"/>
<sequence length="739" mass="84453">MIFDAQKCEDEKIHLLGLVQPIGFLVIIDREQNILAHSDIPATAQCVYNTTEIVGKRVSDVIVEEWKELNLQLEAALQSIEKQNTLRFSEEIMLGDTAFYISVYGVNDLFHLEFEIKPLYKSAQNLSFNSHLNTLSRSSDTLWQELSRIISELLPYERIMVYKFNEDSSGIVVAETVANEQLERFLGYNYPEFDIPKQARELYSKNHLRFIVDATAKPTTLKTAANREFDLQQVAIRSLSPIHLQYLQNAGFKSSLSISIMVMGKLWGLVCCQHPEALHVDLQQRNLALTATHYAAAHFQHLKNEKRLVYMEDALNLELKIKETILLKNNVYQQLKAYSADLNEFMQSDGFALIQDNDIHIFGSTPPRMHIAAFVDAIRKHKPNIYLSNHHHTDSIEGVKTSFKEFPGIACLPIIGPLGFHLIWFRREIETVKKWAGKPEKNYTFDEKSNSTVPSPRTSFDVWMEQVKGTSAKWTFRESHFIGRLRDLLQETLLKKASEISNLNEQLIEMNNALDTYSYTISHDLKNPLSAIKLSGEFLRSKDNVPDQMRKRMTTNILDGVDTIVNMLDKIHEFSKANVFQYEPELINTDKFIEEIVIHSKERFSANNTTVFCKELLPVCGEKTLVYQLFLNIIGNAIKYSAKADQPFVEIQSYMENNGVIFVIKDNGIGMAKEELDTIYEIFKRMSNSAGFDGSGVGMAIVKRIVDKLGIKISIQSNLGMGTEIHLYFPNHNVVSIQK</sequence>
<dbReference type="InterPro" id="IPR003594">
    <property type="entry name" value="HATPase_dom"/>
</dbReference>
<dbReference type="Pfam" id="PF01590">
    <property type="entry name" value="GAF"/>
    <property type="match status" value="1"/>
</dbReference>
<comment type="caution">
    <text evidence="13">The sequence shown here is derived from an EMBL/GenBank/DDBJ whole genome shotgun (WGS) entry which is preliminary data.</text>
</comment>
<keyword evidence="8" id="KW-0157">Chromophore</keyword>
<dbReference type="InterPro" id="IPR013515">
    <property type="entry name" value="Phytochrome_cen-reg"/>
</dbReference>
<evidence type="ECO:0000256" key="10">
    <source>
        <dbReference type="SAM" id="Coils"/>
    </source>
</evidence>
<dbReference type="Gene3D" id="3.30.450.20">
    <property type="entry name" value="PAS domain"/>
    <property type="match status" value="1"/>
</dbReference>
<evidence type="ECO:0000256" key="7">
    <source>
        <dbReference type="ARBA" id="ARBA00022777"/>
    </source>
</evidence>
<dbReference type="SUPFAM" id="SSF55785">
    <property type="entry name" value="PYP-like sensor domain (PAS domain)"/>
    <property type="match status" value="1"/>
</dbReference>
<keyword evidence="9" id="KW-0675">Receptor</keyword>
<reference evidence="13" key="1">
    <citation type="submission" date="2020-06" db="EMBL/GenBank/DDBJ databases">
        <authorList>
            <person name="Dong N."/>
        </authorList>
    </citation>
    <scope>NUCLEOTIDE SEQUENCE</scope>
    <source>
        <strain evidence="13">R1692</strain>
    </source>
</reference>
<dbReference type="SMART" id="SM00387">
    <property type="entry name" value="HATPase_c"/>
    <property type="match status" value="1"/>
</dbReference>
<dbReference type="Pfam" id="PF02518">
    <property type="entry name" value="HATPase_c"/>
    <property type="match status" value="1"/>
</dbReference>
<dbReference type="CDD" id="cd00082">
    <property type="entry name" value="HisKA"/>
    <property type="match status" value="1"/>
</dbReference>
<dbReference type="Gene3D" id="1.10.287.130">
    <property type="match status" value="1"/>
</dbReference>
<evidence type="ECO:0000313" key="13">
    <source>
        <dbReference type="EMBL" id="MDM1049287.1"/>
    </source>
</evidence>
<dbReference type="InterPro" id="IPR035965">
    <property type="entry name" value="PAS-like_dom_sf"/>
</dbReference>
<dbReference type="PROSITE" id="PS50046">
    <property type="entry name" value="PHYTOCHROME_2"/>
    <property type="match status" value="1"/>
</dbReference>
<dbReference type="EMBL" id="JACAGK010000042">
    <property type="protein sequence ID" value="MDM1049287.1"/>
    <property type="molecule type" value="Genomic_DNA"/>
</dbReference>
<evidence type="ECO:0000259" key="11">
    <source>
        <dbReference type="PROSITE" id="PS50046"/>
    </source>
</evidence>
<dbReference type="SUPFAM" id="SSF47384">
    <property type="entry name" value="Homodimeric domain of signal transducing histidine kinase"/>
    <property type="match status" value="1"/>
</dbReference>
<evidence type="ECO:0000256" key="4">
    <source>
        <dbReference type="ARBA" id="ARBA00022543"/>
    </source>
</evidence>
<keyword evidence="7" id="KW-0418">Kinase</keyword>
<dbReference type="PROSITE" id="PS50109">
    <property type="entry name" value="HIS_KIN"/>
    <property type="match status" value="1"/>
</dbReference>
<reference evidence="13" key="2">
    <citation type="journal article" date="2022" name="Sci. Total Environ.">
        <title>Prevalence, transmission, and molecular epidemiology of tet(X)-positive bacteria among humans, animals, and environmental niches in China: An epidemiological, and genomic-based study.</title>
        <authorList>
            <person name="Dong N."/>
            <person name="Zeng Y."/>
            <person name="Cai C."/>
            <person name="Sun C."/>
            <person name="Lu J."/>
            <person name="Liu C."/>
            <person name="Zhou H."/>
            <person name="Sun Q."/>
            <person name="Shu L."/>
            <person name="Wang H."/>
            <person name="Wang Y."/>
            <person name="Wang S."/>
            <person name="Wu C."/>
            <person name="Chan E.W."/>
            <person name="Chen G."/>
            <person name="Shen Z."/>
            <person name="Chen S."/>
            <person name="Zhang R."/>
        </authorList>
    </citation>
    <scope>NUCLEOTIDE SEQUENCE</scope>
    <source>
        <strain evidence="13">R1692</strain>
    </source>
</reference>
<evidence type="ECO:0000256" key="1">
    <source>
        <dbReference type="ARBA" id="ARBA00000085"/>
    </source>
</evidence>
<feature type="domain" description="Histidine kinase" evidence="12">
    <location>
        <begin position="520"/>
        <end position="733"/>
    </location>
</feature>
<dbReference type="InterPro" id="IPR005467">
    <property type="entry name" value="His_kinase_dom"/>
</dbReference>
<keyword evidence="4" id="KW-0600">Photoreceptor protein</keyword>
<dbReference type="RefSeq" id="WP_286651743.1">
    <property type="nucleotide sequence ID" value="NZ_JACAGK010000042.1"/>
</dbReference>
<evidence type="ECO:0000256" key="9">
    <source>
        <dbReference type="ARBA" id="ARBA00023170"/>
    </source>
</evidence>
<keyword evidence="10" id="KW-0175">Coiled coil</keyword>
<keyword evidence="14" id="KW-1185">Reference proteome</keyword>
<dbReference type="InterPro" id="IPR016132">
    <property type="entry name" value="Phyto_chromo_attachment"/>
</dbReference>
<keyword evidence="5" id="KW-0716">Sensory transduction</keyword>
<dbReference type="Gene3D" id="3.30.450.270">
    <property type="match status" value="1"/>
</dbReference>
<dbReference type="Gene3D" id="3.30.450.40">
    <property type="match status" value="1"/>
</dbReference>
<dbReference type="InterPro" id="IPR001294">
    <property type="entry name" value="Phytochrome"/>
</dbReference>
<evidence type="ECO:0000256" key="3">
    <source>
        <dbReference type="ARBA" id="ARBA00012438"/>
    </source>
</evidence>
<organism evidence="13 14">
    <name type="scientific">Sphingobacterium hotanense</name>
    <dbReference type="NCBI Taxonomy" id="649196"/>
    <lineage>
        <taxon>Bacteria</taxon>
        <taxon>Pseudomonadati</taxon>
        <taxon>Bacteroidota</taxon>
        <taxon>Sphingobacteriia</taxon>
        <taxon>Sphingobacteriales</taxon>
        <taxon>Sphingobacteriaceae</taxon>
        <taxon>Sphingobacterium</taxon>
    </lineage>
</organism>
<dbReference type="InterPro" id="IPR029016">
    <property type="entry name" value="GAF-like_dom_sf"/>
</dbReference>
<dbReference type="PANTHER" id="PTHR42878:SF15">
    <property type="entry name" value="BACTERIOPHYTOCHROME"/>
    <property type="match status" value="1"/>
</dbReference>
<feature type="coiled-coil region" evidence="10">
    <location>
        <begin position="486"/>
        <end position="513"/>
    </location>
</feature>
<dbReference type="PRINTS" id="PR01033">
    <property type="entry name" value="PHYTOCHROME"/>
</dbReference>
<dbReference type="SUPFAM" id="SSF55781">
    <property type="entry name" value="GAF domain-like"/>
    <property type="match status" value="2"/>
</dbReference>
<dbReference type="SMART" id="SM00388">
    <property type="entry name" value="HisKA"/>
    <property type="match status" value="1"/>
</dbReference>
<dbReference type="InterPro" id="IPR050351">
    <property type="entry name" value="BphY/WalK/GraS-like"/>
</dbReference>
<dbReference type="EC" id="2.7.13.3" evidence="3"/>
<dbReference type="Pfam" id="PF08446">
    <property type="entry name" value="PAS_2"/>
    <property type="match status" value="1"/>
</dbReference>
<dbReference type="InterPro" id="IPR013654">
    <property type="entry name" value="PAS_2"/>
</dbReference>
<dbReference type="InterPro" id="IPR003018">
    <property type="entry name" value="GAF"/>
</dbReference>
<evidence type="ECO:0000259" key="12">
    <source>
        <dbReference type="PROSITE" id="PS50109"/>
    </source>
</evidence>
<accession>A0ABT7NPW4</accession>
<dbReference type="InterPro" id="IPR043150">
    <property type="entry name" value="Phytochrome_PHY_sf"/>
</dbReference>
<evidence type="ECO:0000256" key="8">
    <source>
        <dbReference type="ARBA" id="ARBA00022991"/>
    </source>
</evidence>
<dbReference type="Proteomes" id="UP001170954">
    <property type="component" value="Unassembled WGS sequence"/>
</dbReference>
<dbReference type="InterPro" id="IPR003661">
    <property type="entry name" value="HisK_dim/P_dom"/>
</dbReference>
<dbReference type="Pfam" id="PF00360">
    <property type="entry name" value="PHY"/>
    <property type="match status" value="1"/>
</dbReference>
<evidence type="ECO:0000256" key="5">
    <source>
        <dbReference type="ARBA" id="ARBA00022606"/>
    </source>
</evidence>
<comment type="similarity">
    <text evidence="2">In the N-terminal section; belongs to the phytochrome family.</text>
</comment>
<dbReference type="InterPro" id="IPR036890">
    <property type="entry name" value="HATPase_C_sf"/>
</dbReference>
<evidence type="ECO:0000256" key="6">
    <source>
        <dbReference type="ARBA" id="ARBA00022679"/>
    </source>
</evidence>
<evidence type="ECO:0000313" key="14">
    <source>
        <dbReference type="Proteomes" id="UP001170954"/>
    </source>
</evidence>
<comment type="catalytic activity">
    <reaction evidence="1">
        <text>ATP + protein L-histidine = ADP + protein N-phospho-L-histidine.</text>
        <dbReference type="EC" id="2.7.13.3"/>
    </reaction>
</comment>
<dbReference type="InterPro" id="IPR036097">
    <property type="entry name" value="HisK_dim/P_sf"/>
</dbReference>
<evidence type="ECO:0000256" key="2">
    <source>
        <dbReference type="ARBA" id="ARBA00006402"/>
    </source>
</evidence>
<dbReference type="Pfam" id="PF00512">
    <property type="entry name" value="HisKA"/>
    <property type="match status" value="1"/>
</dbReference>
<protein>
    <recommendedName>
        <fullName evidence="3">histidine kinase</fullName>
        <ecNumber evidence="3">2.7.13.3</ecNumber>
    </recommendedName>
</protein>
<name>A0ABT7NPW4_9SPHI</name>
<gene>
    <name evidence="13" type="ORF">HX018_13675</name>
</gene>
<dbReference type="SMART" id="SM00065">
    <property type="entry name" value="GAF"/>
    <property type="match status" value="1"/>
</dbReference>
<keyword evidence="6" id="KW-0808">Transferase</keyword>
<feature type="domain" description="Phytochrome chromophore attachment site" evidence="11">
    <location>
        <begin position="138"/>
        <end position="274"/>
    </location>
</feature>
<dbReference type="PANTHER" id="PTHR42878">
    <property type="entry name" value="TWO-COMPONENT HISTIDINE KINASE"/>
    <property type="match status" value="1"/>
</dbReference>
<dbReference type="SUPFAM" id="SSF55874">
    <property type="entry name" value="ATPase domain of HSP90 chaperone/DNA topoisomerase II/histidine kinase"/>
    <property type="match status" value="1"/>
</dbReference>